<dbReference type="EMBL" id="LYBM01000033">
    <property type="protein sequence ID" value="ODA31596.1"/>
    <property type="molecule type" value="Genomic_DNA"/>
</dbReference>
<gene>
    <name evidence="1" type="ORF">A8L45_16460</name>
</gene>
<evidence type="ECO:0008006" key="3">
    <source>
        <dbReference type="Google" id="ProtNLM"/>
    </source>
</evidence>
<evidence type="ECO:0000313" key="2">
    <source>
        <dbReference type="Proteomes" id="UP000094936"/>
    </source>
</evidence>
<dbReference type="Proteomes" id="UP000094936">
    <property type="component" value="Unassembled WGS sequence"/>
</dbReference>
<name>A0A1C3EED0_9GAMM</name>
<dbReference type="STRING" id="1080227.A8L45_16460"/>
<accession>A0A1C3EED0</accession>
<evidence type="ECO:0000313" key="1">
    <source>
        <dbReference type="EMBL" id="ODA31596.1"/>
    </source>
</evidence>
<keyword evidence="2" id="KW-1185">Reference proteome</keyword>
<organism evidence="1 2">
    <name type="scientific">Veronia pacifica</name>
    <dbReference type="NCBI Taxonomy" id="1080227"/>
    <lineage>
        <taxon>Bacteria</taxon>
        <taxon>Pseudomonadati</taxon>
        <taxon>Pseudomonadota</taxon>
        <taxon>Gammaproteobacteria</taxon>
        <taxon>Vibrionales</taxon>
        <taxon>Vibrionaceae</taxon>
        <taxon>Veronia</taxon>
    </lineage>
</organism>
<reference evidence="1 2" key="1">
    <citation type="submission" date="2016-05" db="EMBL/GenBank/DDBJ databases">
        <title>Genomic Taxonomy of the Vibrionaceae.</title>
        <authorList>
            <person name="Gomez-Gil B."/>
            <person name="Enciso-Ibarra J."/>
        </authorList>
    </citation>
    <scope>NUCLEOTIDE SEQUENCE [LARGE SCALE GENOMIC DNA]</scope>
    <source>
        <strain evidence="1 2">CAIM 1920</strain>
    </source>
</reference>
<proteinExistence type="predicted"/>
<comment type="caution">
    <text evidence="1">The sequence shown here is derived from an EMBL/GenBank/DDBJ whole genome shotgun (WGS) entry which is preliminary data.</text>
</comment>
<dbReference type="OrthoDB" id="675629at2"/>
<sequence length="107" mass="10853">MPGAILHVGATVMCAHGGQATPTVPNPRVMVSGQPTVLQTGPYTVAGCAMPPPNAGNGPCVTAQWLTGSVRVLSMGQPFVIQTSQSICAPTGTPLMISVVQPRVMAT</sequence>
<dbReference type="AlphaFoldDB" id="A0A1C3EED0"/>
<protein>
    <recommendedName>
        <fullName evidence="3">DUF4280 domain-containing protein</fullName>
    </recommendedName>
</protein>
<dbReference type="RefSeq" id="WP_068904258.1">
    <property type="nucleotide sequence ID" value="NZ_JBHUIF010000033.1"/>
</dbReference>